<evidence type="ECO:0000256" key="6">
    <source>
        <dbReference type="ARBA" id="ARBA00022997"/>
    </source>
</evidence>
<reference evidence="10 11" key="1">
    <citation type="submission" date="2017-11" db="EMBL/GenBank/DDBJ databases">
        <title>Animal gut microbial communities from fecal samples from Wisconsin, USA.</title>
        <authorList>
            <person name="Neumann A."/>
        </authorList>
    </citation>
    <scope>NUCLEOTIDE SEQUENCE [LARGE SCALE GENOMIC DNA]</scope>
    <source>
        <strain evidence="10 11">UWS3</strain>
    </source>
</reference>
<keyword evidence="3 9" id="KW-0479">Metal-binding</keyword>
<keyword evidence="11" id="KW-1185">Reference proteome</keyword>
<keyword evidence="2 9" id="KW-0645">Protease</keyword>
<evidence type="ECO:0000256" key="1">
    <source>
        <dbReference type="ARBA" id="ARBA00001362"/>
    </source>
</evidence>
<dbReference type="Gene3D" id="3.30.1380.10">
    <property type="match status" value="1"/>
</dbReference>
<evidence type="ECO:0000256" key="4">
    <source>
        <dbReference type="ARBA" id="ARBA00022801"/>
    </source>
</evidence>
<evidence type="ECO:0000256" key="8">
    <source>
        <dbReference type="ARBA" id="ARBA00023316"/>
    </source>
</evidence>
<evidence type="ECO:0000256" key="5">
    <source>
        <dbReference type="ARBA" id="ARBA00022833"/>
    </source>
</evidence>
<proteinExistence type="inferred from homology"/>
<keyword evidence="7 9" id="KW-0482">Metalloprotease</keyword>
<feature type="binding site" evidence="9">
    <location>
        <position position="151"/>
    </location>
    <ligand>
        <name>Zn(2+)</name>
        <dbReference type="ChEBI" id="CHEBI:29105"/>
        <note>catalytic</note>
    </ligand>
</feature>
<dbReference type="EMBL" id="PGEX01000001">
    <property type="protein sequence ID" value="PJJ40488.1"/>
    <property type="molecule type" value="Genomic_DNA"/>
</dbReference>
<keyword evidence="4 9" id="KW-0378">Hydrolase</keyword>
<keyword evidence="8" id="KW-0961">Cell wall biogenesis/degradation</keyword>
<sequence>MPFKILGILLLLIGISFAAEDSGKSVFEPRHPAKPLRYCSAYAKWEAYVKSDTSYVDISRFPHMTLDMRYGTFQNVTGHDLYCGAKRAYLKTMAAQKLRKAIRLLQQEKPGYRFIVYDAARPVYAQALLRQTVAGTPFSDFVSNPKRGSVHNFGYALDLTIADEKGNALDMGTDFDSFESRAGEQGEADALKNGFLQEFQIENRRLLKRIMKKAGFLPLSSEWWHFNAIPSKTIRATGELPPF</sequence>
<evidence type="ECO:0000256" key="7">
    <source>
        <dbReference type="ARBA" id="ARBA00023049"/>
    </source>
</evidence>
<feature type="binding site" evidence="9">
    <location>
        <position position="225"/>
    </location>
    <ligand>
        <name>Zn(2+)</name>
        <dbReference type="ChEBI" id="CHEBI:29105"/>
        <note>catalytic</note>
    </ligand>
</feature>
<feature type="binding site" evidence="9">
    <location>
        <position position="158"/>
    </location>
    <ligand>
        <name>Zn(2+)</name>
        <dbReference type="ChEBI" id="CHEBI:29105"/>
        <note>catalytic</note>
    </ligand>
</feature>
<dbReference type="PANTHER" id="PTHR43126">
    <property type="entry name" value="D-ALANYL-D-ALANINE DIPEPTIDASE"/>
    <property type="match status" value="1"/>
</dbReference>
<protein>
    <recommendedName>
        <fullName evidence="9">D-alanyl-D-alanine dipeptidase</fullName>
        <shortName evidence="9">D-Ala-D-Ala dipeptidase</shortName>
        <ecNumber evidence="9">3.4.13.22</ecNumber>
    </recommendedName>
</protein>
<evidence type="ECO:0000256" key="2">
    <source>
        <dbReference type="ARBA" id="ARBA00022670"/>
    </source>
</evidence>
<dbReference type="GO" id="GO:0008237">
    <property type="term" value="F:metallopeptidase activity"/>
    <property type="evidence" value="ECO:0007669"/>
    <property type="project" value="UniProtKB-KW"/>
</dbReference>
<dbReference type="Proteomes" id="UP000231134">
    <property type="component" value="Unassembled WGS sequence"/>
</dbReference>
<dbReference type="GO" id="GO:0008270">
    <property type="term" value="F:zinc ion binding"/>
    <property type="evidence" value="ECO:0007669"/>
    <property type="project" value="UniProtKB-UniRule"/>
</dbReference>
<dbReference type="RefSeq" id="WP_241899408.1">
    <property type="nucleotide sequence ID" value="NZ_PGEX01000001.1"/>
</dbReference>
<evidence type="ECO:0000256" key="3">
    <source>
        <dbReference type="ARBA" id="ARBA00022723"/>
    </source>
</evidence>
<dbReference type="GO" id="GO:0006508">
    <property type="term" value="P:proteolysis"/>
    <property type="evidence" value="ECO:0007669"/>
    <property type="project" value="UniProtKB-KW"/>
</dbReference>
<dbReference type="InterPro" id="IPR000755">
    <property type="entry name" value="A_A_dipeptidase"/>
</dbReference>
<comment type="cofactor">
    <cofactor evidence="9">
        <name>Zn(2+)</name>
        <dbReference type="ChEBI" id="CHEBI:29105"/>
    </cofactor>
    <text evidence="9">Binds 1 zinc ion per subunit.</text>
</comment>
<accession>A0A2M9A4A4</accession>
<comment type="function">
    <text evidence="9">Catalyzes hydrolysis of the D-alanyl-D-alanine dipeptide.</text>
</comment>
<organism evidence="10 11">
    <name type="scientific">Hallerella succinigenes</name>
    <dbReference type="NCBI Taxonomy" id="1896222"/>
    <lineage>
        <taxon>Bacteria</taxon>
        <taxon>Pseudomonadati</taxon>
        <taxon>Fibrobacterota</taxon>
        <taxon>Fibrobacteria</taxon>
        <taxon>Fibrobacterales</taxon>
        <taxon>Fibrobacteraceae</taxon>
        <taxon>Hallerella</taxon>
    </lineage>
</organism>
<evidence type="ECO:0000313" key="10">
    <source>
        <dbReference type="EMBL" id="PJJ40488.1"/>
    </source>
</evidence>
<dbReference type="PANTHER" id="PTHR43126:SF2">
    <property type="entry name" value="D-ALANYL-D-ALANINE DIPEPTIDASE"/>
    <property type="match status" value="1"/>
</dbReference>
<name>A0A2M9A4A4_9BACT</name>
<keyword evidence="6 9" id="KW-0224">Dipeptidase</keyword>
<dbReference type="CDD" id="cd14840">
    <property type="entry name" value="D-Ala-D-Ala_dipeptidase_Aad"/>
    <property type="match status" value="1"/>
</dbReference>
<keyword evidence="5 9" id="KW-0862">Zinc</keyword>
<comment type="caution">
    <text evidence="10">The sequence shown here is derived from an EMBL/GenBank/DDBJ whole genome shotgun (WGS) entry which is preliminary data.</text>
</comment>
<dbReference type="EC" id="3.4.13.22" evidence="9"/>
<dbReference type="GO" id="GO:0071555">
    <property type="term" value="P:cell wall organization"/>
    <property type="evidence" value="ECO:0007669"/>
    <property type="project" value="UniProtKB-KW"/>
</dbReference>
<dbReference type="AlphaFoldDB" id="A0A2M9A4A4"/>
<dbReference type="InterPro" id="IPR009045">
    <property type="entry name" value="Zn_M74/Hedgehog-like"/>
</dbReference>
<evidence type="ECO:0000256" key="9">
    <source>
        <dbReference type="HAMAP-Rule" id="MF_01924"/>
    </source>
</evidence>
<dbReference type="GO" id="GO:0160237">
    <property type="term" value="F:D-Ala-D-Ala dipeptidase activity"/>
    <property type="evidence" value="ECO:0007669"/>
    <property type="project" value="UniProtKB-EC"/>
</dbReference>
<dbReference type="HAMAP" id="MF_01924">
    <property type="entry name" value="A_A_dipeptidase"/>
    <property type="match status" value="1"/>
</dbReference>
<dbReference type="SUPFAM" id="SSF55166">
    <property type="entry name" value="Hedgehog/DD-peptidase"/>
    <property type="match status" value="1"/>
</dbReference>
<dbReference type="Pfam" id="PF01427">
    <property type="entry name" value="Peptidase_M15"/>
    <property type="match status" value="1"/>
</dbReference>
<comment type="catalytic activity">
    <reaction evidence="1 9">
        <text>D-alanyl-D-alanine + H2O = 2 D-alanine</text>
        <dbReference type="Rhea" id="RHEA:20661"/>
        <dbReference type="ChEBI" id="CHEBI:15377"/>
        <dbReference type="ChEBI" id="CHEBI:57416"/>
        <dbReference type="ChEBI" id="CHEBI:57822"/>
        <dbReference type="EC" id="3.4.13.22"/>
    </reaction>
</comment>
<comment type="similarity">
    <text evidence="9">Belongs to the peptidase M15D family.</text>
</comment>
<feature type="active site" description="Proton donor/acceptor" evidence="9">
    <location>
        <position position="222"/>
    </location>
</feature>
<feature type="site" description="Transition state stabilizer" evidence="9">
    <location>
        <position position="121"/>
    </location>
</feature>
<evidence type="ECO:0000313" key="11">
    <source>
        <dbReference type="Proteomes" id="UP000231134"/>
    </source>
</evidence>
<gene>
    <name evidence="10" type="ORF">BGX16_0414</name>
</gene>